<feature type="transmembrane region" description="Helical" evidence="4">
    <location>
        <begin position="345"/>
        <end position="367"/>
    </location>
</feature>
<feature type="transmembrane region" description="Helical" evidence="4">
    <location>
        <begin position="50"/>
        <end position="68"/>
    </location>
</feature>
<proteinExistence type="predicted"/>
<feature type="transmembrane region" description="Helical" evidence="4">
    <location>
        <begin position="282"/>
        <end position="301"/>
    </location>
</feature>
<name>A0A7W5BA49_9BURK</name>
<evidence type="ECO:0000313" key="7">
    <source>
        <dbReference type="Proteomes" id="UP000541535"/>
    </source>
</evidence>
<keyword evidence="7" id="KW-1185">Reference proteome</keyword>
<dbReference type="PANTHER" id="PTHR42910:SF1">
    <property type="entry name" value="MAJOR FACILITATOR SUPERFAMILY (MFS) PROFILE DOMAIN-CONTAINING PROTEIN"/>
    <property type="match status" value="1"/>
</dbReference>
<feature type="transmembrane region" description="Helical" evidence="4">
    <location>
        <begin position="219"/>
        <end position="240"/>
    </location>
</feature>
<dbReference type="GO" id="GO:0022857">
    <property type="term" value="F:transmembrane transporter activity"/>
    <property type="evidence" value="ECO:0007669"/>
    <property type="project" value="InterPro"/>
</dbReference>
<dbReference type="InterPro" id="IPR036259">
    <property type="entry name" value="MFS_trans_sf"/>
</dbReference>
<feature type="transmembrane region" description="Helical" evidence="4">
    <location>
        <begin position="373"/>
        <end position="390"/>
    </location>
</feature>
<feature type="transmembrane region" description="Helical" evidence="4">
    <location>
        <begin position="80"/>
        <end position="97"/>
    </location>
</feature>
<organism evidence="6 7">
    <name type="scientific">Pseudoduganella violacea</name>
    <dbReference type="NCBI Taxonomy" id="1715466"/>
    <lineage>
        <taxon>Bacteria</taxon>
        <taxon>Pseudomonadati</taxon>
        <taxon>Pseudomonadota</taxon>
        <taxon>Betaproteobacteria</taxon>
        <taxon>Burkholderiales</taxon>
        <taxon>Oxalobacteraceae</taxon>
        <taxon>Telluria group</taxon>
        <taxon>Pseudoduganella</taxon>
    </lineage>
</organism>
<gene>
    <name evidence="6" type="ORF">FHS03_002434</name>
</gene>
<feature type="transmembrane region" description="Helical" evidence="4">
    <location>
        <begin position="252"/>
        <end position="270"/>
    </location>
</feature>
<dbReference type="PANTHER" id="PTHR42910">
    <property type="entry name" value="TRANSPORTER SCO4007-RELATED"/>
    <property type="match status" value="1"/>
</dbReference>
<dbReference type="Pfam" id="PF07690">
    <property type="entry name" value="MFS_1"/>
    <property type="match status" value="1"/>
</dbReference>
<feature type="domain" description="Major facilitator superfamily (MFS) profile" evidence="5">
    <location>
        <begin position="14"/>
        <end position="396"/>
    </location>
</feature>
<dbReference type="InterPro" id="IPR011701">
    <property type="entry name" value="MFS"/>
</dbReference>
<evidence type="ECO:0000256" key="3">
    <source>
        <dbReference type="ARBA" id="ARBA00023136"/>
    </source>
</evidence>
<feature type="transmembrane region" description="Helical" evidence="4">
    <location>
        <begin position="307"/>
        <end position="333"/>
    </location>
</feature>
<dbReference type="InterPro" id="IPR020846">
    <property type="entry name" value="MFS_dom"/>
</dbReference>
<dbReference type="AlphaFoldDB" id="A0A7W5BA49"/>
<dbReference type="SUPFAM" id="SSF103473">
    <property type="entry name" value="MFS general substrate transporter"/>
    <property type="match status" value="1"/>
</dbReference>
<feature type="transmembrane region" description="Helical" evidence="4">
    <location>
        <begin position="12"/>
        <end position="30"/>
    </location>
</feature>
<comment type="caution">
    <text evidence="6">The sequence shown here is derived from an EMBL/GenBank/DDBJ whole genome shotgun (WGS) entry which is preliminary data.</text>
</comment>
<feature type="transmembrane region" description="Helical" evidence="4">
    <location>
        <begin position="103"/>
        <end position="126"/>
    </location>
</feature>
<reference evidence="6 7" key="1">
    <citation type="submission" date="2020-08" db="EMBL/GenBank/DDBJ databases">
        <title>Genomic Encyclopedia of Type Strains, Phase III (KMG-III): the genomes of soil and plant-associated and newly described type strains.</title>
        <authorList>
            <person name="Whitman W."/>
        </authorList>
    </citation>
    <scope>NUCLEOTIDE SEQUENCE [LARGE SCALE GENOMIC DNA]</scope>
    <source>
        <strain evidence="6 7">CECT 8897</strain>
    </source>
</reference>
<keyword evidence="1 4" id="KW-0812">Transmembrane</keyword>
<evidence type="ECO:0000256" key="1">
    <source>
        <dbReference type="ARBA" id="ARBA00022692"/>
    </source>
</evidence>
<accession>A0A7W5BA49</accession>
<keyword evidence="3 4" id="KW-0472">Membrane</keyword>
<sequence length="403" mass="42091">MTQPEHHHEISPAMVWLLAIASGLIVANLYYAQPLVGPISQATGLDPGAAGLIVTLTQLGYCVGLLFIVPLGDLVENRRLVFIALLVAALSLLGAASTSNATLFLLAALCIGISCVAAQVLVPFAAHLSSPEKRGQTVGSVMSGLLMGIMLARPVSSVVADLLGWHAIFFISAFGTAALAFVLRSKLPQRQPQNAISYPALLASLWHLLRDTPVLRRRALYQACMFGAFSLFWTTVPLVLAGPHFQMSQTGIAIFALVGVGGAVVSPIAGRRADQGKGHSTTLISLCAPVLAFGLPLVLHGGHYLDLALLVMASIVVDMGVSGSLVVGQRAIFSLGAEVRSRLNGLFIAIFFFGGAIGSSLGGWMYAHHGWNGVLLAGLGFPLVALLAFATEPRPPRGLGAPA</sequence>
<feature type="transmembrane region" description="Helical" evidence="4">
    <location>
        <begin position="162"/>
        <end position="183"/>
    </location>
</feature>
<feature type="transmembrane region" description="Helical" evidence="4">
    <location>
        <begin position="138"/>
        <end position="156"/>
    </location>
</feature>
<dbReference type="CDD" id="cd17324">
    <property type="entry name" value="MFS_NepI_like"/>
    <property type="match status" value="1"/>
</dbReference>
<protein>
    <submittedName>
        <fullName evidence="6">Putative MFS family arabinose efflux permease</fullName>
    </submittedName>
</protein>
<dbReference type="Proteomes" id="UP000541535">
    <property type="component" value="Unassembled WGS sequence"/>
</dbReference>
<dbReference type="EMBL" id="JACHXD010000006">
    <property type="protein sequence ID" value="MBB3119382.1"/>
    <property type="molecule type" value="Genomic_DNA"/>
</dbReference>
<keyword evidence="2 4" id="KW-1133">Transmembrane helix</keyword>
<evidence type="ECO:0000259" key="5">
    <source>
        <dbReference type="PROSITE" id="PS50850"/>
    </source>
</evidence>
<evidence type="ECO:0000256" key="2">
    <source>
        <dbReference type="ARBA" id="ARBA00022989"/>
    </source>
</evidence>
<evidence type="ECO:0000313" key="6">
    <source>
        <dbReference type="EMBL" id="MBB3119382.1"/>
    </source>
</evidence>
<dbReference type="Gene3D" id="1.20.1250.20">
    <property type="entry name" value="MFS general substrate transporter like domains"/>
    <property type="match status" value="1"/>
</dbReference>
<dbReference type="PROSITE" id="PS50850">
    <property type="entry name" value="MFS"/>
    <property type="match status" value="1"/>
</dbReference>
<evidence type="ECO:0000256" key="4">
    <source>
        <dbReference type="SAM" id="Phobius"/>
    </source>
</evidence>